<comment type="similarity">
    <text evidence="1 7">Belongs to the pseudouridine synthase RsuA family.</text>
</comment>
<dbReference type="CDD" id="cd02553">
    <property type="entry name" value="PseudoU_synth_RsuA"/>
    <property type="match status" value="1"/>
</dbReference>
<keyword evidence="3 7" id="KW-0413">Isomerase</keyword>
<gene>
    <name evidence="9" type="ORF">BTA35_0210615</name>
</gene>
<dbReference type="PROSITE" id="PS50889">
    <property type="entry name" value="S4"/>
    <property type="match status" value="1"/>
</dbReference>
<accession>A0A1T1HA74</accession>
<evidence type="ECO:0000259" key="8">
    <source>
        <dbReference type="Pfam" id="PF00849"/>
    </source>
</evidence>
<evidence type="ECO:0000256" key="7">
    <source>
        <dbReference type="RuleBase" id="RU003887"/>
    </source>
</evidence>
<dbReference type="GO" id="GO:0006364">
    <property type="term" value="P:rRNA processing"/>
    <property type="evidence" value="ECO:0007669"/>
    <property type="project" value="UniProtKB-ARBA"/>
</dbReference>
<evidence type="ECO:0000313" key="9">
    <source>
        <dbReference type="EMBL" id="OOV86759.1"/>
    </source>
</evidence>
<dbReference type="Gene3D" id="3.10.290.10">
    <property type="entry name" value="RNA-binding S4 domain"/>
    <property type="match status" value="1"/>
</dbReference>
<dbReference type="EMBL" id="MTSD02000004">
    <property type="protein sequence ID" value="OOV86759.1"/>
    <property type="molecule type" value="Genomic_DNA"/>
</dbReference>
<evidence type="ECO:0000313" key="10">
    <source>
        <dbReference type="Proteomes" id="UP000190064"/>
    </source>
</evidence>
<dbReference type="InterPro" id="IPR006145">
    <property type="entry name" value="PsdUridine_synth_RsuA/RluA"/>
</dbReference>
<sequence length="257" mass="29375">MSSSKKARLDRFISQTLFERDPVNPVSKKQVRLLLAQGRIRVNGRPAESISQPIDFFSRIELDGELLQSNRALYLMLYKPVGVVTAVTDDEHKTVIDLIDHPDKAQLHHVGRLDLNTSGLLLLTNDGDWSTVLTLPDKDVEKCYEVELARPVNKDYVPVFEQGIWFDYEGITTRPARLEILDDYHARVWLTEGRYHQVKRMFGHFRNEVVKLHRSSLGSLQLDPTLKPGQWRALTLQELEDLNAEGAPYSAAINLMT</sequence>
<dbReference type="SUPFAM" id="SSF55120">
    <property type="entry name" value="Pseudouridine synthase"/>
    <property type="match status" value="1"/>
</dbReference>
<dbReference type="PROSITE" id="PS01149">
    <property type="entry name" value="PSI_RSU"/>
    <property type="match status" value="1"/>
</dbReference>
<comment type="catalytic activity">
    <reaction evidence="4">
        <text>uridine(516) in 16S rRNA = pseudouridine(516) in 16S rRNA</text>
        <dbReference type="Rhea" id="RHEA:38867"/>
        <dbReference type="Rhea" id="RHEA-COMP:10089"/>
        <dbReference type="Rhea" id="RHEA-COMP:10090"/>
        <dbReference type="ChEBI" id="CHEBI:65314"/>
        <dbReference type="ChEBI" id="CHEBI:65315"/>
        <dbReference type="EC" id="5.4.99.19"/>
    </reaction>
</comment>
<dbReference type="Proteomes" id="UP000190064">
    <property type="component" value="Unassembled WGS sequence"/>
</dbReference>
<dbReference type="CDD" id="cd00165">
    <property type="entry name" value="S4"/>
    <property type="match status" value="1"/>
</dbReference>
<dbReference type="RefSeq" id="WP_078319806.1">
    <property type="nucleotide sequence ID" value="NZ_FXTS01000005.1"/>
</dbReference>
<organism evidence="9 10">
    <name type="scientific">Oceanospirillum linum</name>
    <dbReference type="NCBI Taxonomy" id="966"/>
    <lineage>
        <taxon>Bacteria</taxon>
        <taxon>Pseudomonadati</taxon>
        <taxon>Pseudomonadota</taxon>
        <taxon>Gammaproteobacteria</taxon>
        <taxon>Oceanospirillales</taxon>
        <taxon>Oceanospirillaceae</taxon>
        <taxon>Oceanospirillum</taxon>
    </lineage>
</organism>
<reference evidence="9" key="1">
    <citation type="submission" date="2017-02" db="EMBL/GenBank/DDBJ databases">
        <title>Draft Genome Sequence of the Salt Water Bacterium Oceanospirillum linum ATCC 11336.</title>
        <authorList>
            <person name="Trachtenberg A.M."/>
            <person name="Carney J.G."/>
            <person name="Linnane J.D."/>
            <person name="Rheaume B.A."/>
            <person name="Pitts N.L."/>
            <person name="Mykles D.L."/>
            <person name="Maclea K.S."/>
        </authorList>
    </citation>
    <scope>NUCLEOTIDE SEQUENCE [LARGE SCALE GENOMIC DNA]</scope>
    <source>
        <strain evidence="9">ATCC 11336</strain>
    </source>
</reference>
<dbReference type="InterPro" id="IPR018496">
    <property type="entry name" value="PsdUridine_synth_RsuA/RluB_CS"/>
</dbReference>
<dbReference type="InterPro" id="IPR020103">
    <property type="entry name" value="PsdUridine_synth_cat_dom_sf"/>
</dbReference>
<dbReference type="GO" id="GO:0160136">
    <property type="term" value="F:16S rRNA pseudouridine(516) synthase activity"/>
    <property type="evidence" value="ECO:0007669"/>
    <property type="project" value="UniProtKB-EC"/>
</dbReference>
<dbReference type="GO" id="GO:0003723">
    <property type="term" value="F:RNA binding"/>
    <property type="evidence" value="ECO:0007669"/>
    <property type="project" value="UniProtKB-KW"/>
</dbReference>
<feature type="domain" description="Pseudouridine synthase RsuA/RluA-like" evidence="8">
    <location>
        <begin position="74"/>
        <end position="202"/>
    </location>
</feature>
<comment type="caution">
    <text evidence="9">The sequence shown here is derived from an EMBL/GenBank/DDBJ whole genome shotgun (WGS) entry which is preliminary data.</text>
</comment>
<dbReference type="PANTHER" id="PTHR47683">
    <property type="entry name" value="PSEUDOURIDINE SYNTHASE FAMILY PROTEIN-RELATED"/>
    <property type="match status" value="1"/>
</dbReference>
<dbReference type="EC" id="5.4.99.-" evidence="7"/>
<dbReference type="SUPFAM" id="SSF55174">
    <property type="entry name" value="Alpha-L RNA-binding motif"/>
    <property type="match status" value="1"/>
</dbReference>
<evidence type="ECO:0000256" key="1">
    <source>
        <dbReference type="ARBA" id="ARBA00008348"/>
    </source>
</evidence>
<dbReference type="InterPro" id="IPR036986">
    <property type="entry name" value="S4_RNA-bd_sf"/>
</dbReference>
<dbReference type="InterPro" id="IPR042092">
    <property type="entry name" value="PsdUridine_s_RsuA/RluB/E/F_cat"/>
</dbReference>
<dbReference type="Gene3D" id="3.30.70.580">
    <property type="entry name" value="Pseudouridine synthase I, catalytic domain, N-terminal subdomain"/>
    <property type="match status" value="1"/>
</dbReference>
<dbReference type="Gene3D" id="3.30.70.1560">
    <property type="entry name" value="Alpha-L RNA-binding motif"/>
    <property type="match status" value="1"/>
</dbReference>
<evidence type="ECO:0000256" key="3">
    <source>
        <dbReference type="ARBA" id="ARBA00023235"/>
    </source>
</evidence>
<evidence type="ECO:0000256" key="5">
    <source>
        <dbReference type="ARBA" id="ARBA00037590"/>
    </source>
</evidence>
<evidence type="ECO:0000256" key="2">
    <source>
        <dbReference type="ARBA" id="ARBA00022884"/>
    </source>
</evidence>
<evidence type="ECO:0000256" key="6">
    <source>
        <dbReference type="PROSITE-ProRule" id="PRU00182"/>
    </source>
</evidence>
<dbReference type="InterPro" id="IPR000748">
    <property type="entry name" value="PsdUridine_synth_RsuA/RluB/E/F"/>
</dbReference>
<keyword evidence="10" id="KW-1185">Reference proteome</keyword>
<proteinExistence type="inferred from homology"/>
<dbReference type="InterPro" id="IPR050343">
    <property type="entry name" value="RsuA_PseudoU_synthase"/>
</dbReference>
<dbReference type="PANTHER" id="PTHR47683:SF4">
    <property type="entry name" value="PSEUDOURIDINE SYNTHASE"/>
    <property type="match status" value="1"/>
</dbReference>
<protein>
    <recommendedName>
        <fullName evidence="7">Pseudouridine synthase</fullName>
        <ecNumber evidence="7">5.4.99.-</ecNumber>
    </recommendedName>
</protein>
<dbReference type="GO" id="GO:0001522">
    <property type="term" value="P:pseudouridine synthesis"/>
    <property type="evidence" value="ECO:0007669"/>
    <property type="project" value="InterPro"/>
</dbReference>
<dbReference type="InterPro" id="IPR020094">
    <property type="entry name" value="TruA/RsuA/RluB/E/F_N"/>
</dbReference>
<evidence type="ECO:0000256" key="4">
    <source>
        <dbReference type="ARBA" id="ARBA00036749"/>
    </source>
</evidence>
<dbReference type="AlphaFoldDB" id="A0A1T1HA74"/>
<dbReference type="NCBIfam" id="TIGR00093">
    <property type="entry name" value="pseudouridine synthase"/>
    <property type="match status" value="1"/>
</dbReference>
<dbReference type="STRING" id="966.BTA35_0210615"/>
<name>A0A1T1HA74_OCELI</name>
<comment type="function">
    <text evidence="5">Responsible for synthesis of pseudouridine from uracil-516 in 16S ribosomal RNA.</text>
</comment>
<dbReference type="Pfam" id="PF00849">
    <property type="entry name" value="PseudoU_synth_2"/>
    <property type="match status" value="1"/>
</dbReference>
<keyword evidence="2 6" id="KW-0694">RNA-binding</keyword>